<keyword evidence="7" id="KW-0411">Iron-sulfur</keyword>
<evidence type="ECO:0000313" key="9">
    <source>
        <dbReference type="EMBL" id="HIZ89253.1"/>
    </source>
</evidence>
<sequence length="210" mass="23087">MQYGFYIDQTRCIGCHACVVSCKDRNDILPGPLALRKLYTEEQGTFPDANVINTTLSCNHCAEPACIPACTFNAIYKDDKFGAVVIDRNKCQGLGACITVCPYKAIDRADTGANANPAYVQEPQKGIYWQVDHPSNKCDMCLPLIKKGEKPTCVATCPQRALDWGPIDMLKSSYPDAVDRVTINVNGTNIYADPAQTKPSVIFKEKTRLA</sequence>
<dbReference type="PANTHER" id="PTHR43177">
    <property type="entry name" value="PROTEIN NRFC"/>
    <property type="match status" value="1"/>
</dbReference>
<reference evidence="9" key="1">
    <citation type="journal article" date="2021" name="PeerJ">
        <title>Extensive microbial diversity within the chicken gut microbiome revealed by metagenomics and culture.</title>
        <authorList>
            <person name="Gilroy R."/>
            <person name="Ravi A."/>
            <person name="Getino M."/>
            <person name="Pursley I."/>
            <person name="Horton D.L."/>
            <person name="Alikhan N.F."/>
            <person name="Baker D."/>
            <person name="Gharbi K."/>
            <person name="Hall N."/>
            <person name="Watson M."/>
            <person name="Adriaenssens E.M."/>
            <person name="Foster-Nyarko E."/>
            <person name="Jarju S."/>
            <person name="Secka A."/>
            <person name="Antonio M."/>
            <person name="Oren A."/>
            <person name="Chaudhuri R.R."/>
            <person name="La Ragione R."/>
            <person name="Hildebrand F."/>
            <person name="Pallen M.J."/>
        </authorList>
    </citation>
    <scope>NUCLEOTIDE SEQUENCE</scope>
    <source>
        <strain evidence="9">ChiW4-1371</strain>
    </source>
</reference>
<dbReference type="GO" id="GO:0051539">
    <property type="term" value="F:4 iron, 4 sulfur cluster binding"/>
    <property type="evidence" value="ECO:0007669"/>
    <property type="project" value="UniProtKB-KW"/>
</dbReference>
<organism evidence="9 10">
    <name type="scientific">Candidatus Mucispirillum faecigallinarum</name>
    <dbReference type="NCBI Taxonomy" id="2838699"/>
    <lineage>
        <taxon>Bacteria</taxon>
        <taxon>Pseudomonadati</taxon>
        <taxon>Deferribacterota</taxon>
        <taxon>Deferribacteres</taxon>
        <taxon>Deferribacterales</taxon>
        <taxon>Mucispirillaceae</taxon>
        <taxon>Mucispirillum</taxon>
    </lineage>
</organism>
<reference evidence="9" key="2">
    <citation type="submission" date="2021-04" db="EMBL/GenBank/DDBJ databases">
        <authorList>
            <person name="Gilroy R."/>
        </authorList>
    </citation>
    <scope>NUCLEOTIDE SEQUENCE</scope>
    <source>
        <strain evidence="9">ChiW4-1371</strain>
    </source>
</reference>
<evidence type="ECO:0000256" key="3">
    <source>
        <dbReference type="ARBA" id="ARBA00022723"/>
    </source>
</evidence>
<dbReference type="Pfam" id="PF13247">
    <property type="entry name" value="Fer4_11"/>
    <property type="match status" value="2"/>
</dbReference>
<dbReference type="InterPro" id="IPR017896">
    <property type="entry name" value="4Fe4S_Fe-S-bd"/>
</dbReference>
<evidence type="ECO:0000256" key="4">
    <source>
        <dbReference type="ARBA" id="ARBA00022737"/>
    </source>
</evidence>
<accession>A0A9D2GSJ1</accession>
<dbReference type="Pfam" id="PF12797">
    <property type="entry name" value="Fer4_2"/>
    <property type="match status" value="1"/>
</dbReference>
<evidence type="ECO:0000256" key="7">
    <source>
        <dbReference type="ARBA" id="ARBA00023014"/>
    </source>
</evidence>
<dbReference type="PANTHER" id="PTHR43177:SF5">
    <property type="entry name" value="ANAEROBIC DIMETHYL SULFOXIDE REDUCTASE CHAIN B-RELATED"/>
    <property type="match status" value="1"/>
</dbReference>
<keyword evidence="3" id="KW-0479">Metal-binding</keyword>
<keyword evidence="4" id="KW-0677">Repeat</keyword>
<evidence type="ECO:0000256" key="1">
    <source>
        <dbReference type="ARBA" id="ARBA00022448"/>
    </source>
</evidence>
<dbReference type="InterPro" id="IPR050954">
    <property type="entry name" value="ET_IronSulfur_Cluster-Binding"/>
</dbReference>
<dbReference type="CDD" id="cd16371">
    <property type="entry name" value="DMSOR_beta_like"/>
    <property type="match status" value="1"/>
</dbReference>
<keyword evidence="5" id="KW-0249">Electron transport</keyword>
<feature type="domain" description="4Fe-4S ferredoxin-type" evidence="8">
    <location>
        <begin position="3"/>
        <end position="33"/>
    </location>
</feature>
<dbReference type="SUPFAM" id="SSF54862">
    <property type="entry name" value="4Fe-4S ferredoxins"/>
    <property type="match status" value="1"/>
</dbReference>
<proteinExistence type="predicted"/>
<dbReference type="GO" id="GO:0046872">
    <property type="term" value="F:metal ion binding"/>
    <property type="evidence" value="ECO:0007669"/>
    <property type="project" value="UniProtKB-KW"/>
</dbReference>
<gene>
    <name evidence="9" type="ORF">H9804_04850</name>
</gene>
<protein>
    <submittedName>
        <fullName evidence="9">4Fe-4S dicluster domain-containing protein</fullName>
    </submittedName>
</protein>
<comment type="caution">
    <text evidence="9">The sequence shown here is derived from an EMBL/GenBank/DDBJ whole genome shotgun (WGS) entry which is preliminary data.</text>
</comment>
<evidence type="ECO:0000256" key="2">
    <source>
        <dbReference type="ARBA" id="ARBA00022485"/>
    </source>
</evidence>
<feature type="domain" description="4Fe-4S ferredoxin-type" evidence="8">
    <location>
        <begin position="48"/>
        <end position="80"/>
    </location>
</feature>
<evidence type="ECO:0000256" key="6">
    <source>
        <dbReference type="ARBA" id="ARBA00023004"/>
    </source>
</evidence>
<dbReference type="Proteomes" id="UP000824176">
    <property type="component" value="Unassembled WGS sequence"/>
</dbReference>
<evidence type="ECO:0000259" key="8">
    <source>
        <dbReference type="PROSITE" id="PS51379"/>
    </source>
</evidence>
<keyword evidence="2" id="KW-0004">4Fe-4S</keyword>
<keyword evidence="1" id="KW-0813">Transport</keyword>
<dbReference type="AlphaFoldDB" id="A0A9D2GSJ1"/>
<name>A0A9D2GSJ1_9BACT</name>
<dbReference type="EMBL" id="DXAQ01000077">
    <property type="protein sequence ID" value="HIZ89253.1"/>
    <property type="molecule type" value="Genomic_DNA"/>
</dbReference>
<evidence type="ECO:0000256" key="5">
    <source>
        <dbReference type="ARBA" id="ARBA00022982"/>
    </source>
</evidence>
<evidence type="ECO:0000313" key="10">
    <source>
        <dbReference type="Proteomes" id="UP000824176"/>
    </source>
</evidence>
<dbReference type="PROSITE" id="PS51379">
    <property type="entry name" value="4FE4S_FER_2"/>
    <property type="match status" value="3"/>
</dbReference>
<feature type="domain" description="4Fe-4S ferredoxin-type" evidence="8">
    <location>
        <begin position="82"/>
        <end position="111"/>
    </location>
</feature>
<keyword evidence="6" id="KW-0408">Iron</keyword>
<dbReference type="Gene3D" id="3.30.70.20">
    <property type="match status" value="2"/>
</dbReference>